<reference evidence="3 4" key="1">
    <citation type="journal article" date="2019" name="Int. J. Syst. Evol. Microbiol.">
        <title>The Global Catalogue of Microorganisms (GCM) 10K type strain sequencing project: providing services to taxonomists for standard genome sequencing and annotation.</title>
        <authorList>
            <consortium name="The Broad Institute Genomics Platform"/>
            <consortium name="The Broad Institute Genome Sequencing Center for Infectious Disease"/>
            <person name="Wu L."/>
            <person name="Ma J."/>
        </authorList>
    </citation>
    <scope>NUCLEOTIDE SEQUENCE [LARGE SCALE GENOMIC DNA]</scope>
    <source>
        <strain evidence="3 4">JCM 30072</strain>
    </source>
</reference>
<keyword evidence="1 3" id="KW-0808">Transferase</keyword>
<dbReference type="PANTHER" id="PTHR46401:SF2">
    <property type="entry name" value="GLYCOSYLTRANSFERASE WBBK-RELATED"/>
    <property type="match status" value="1"/>
</dbReference>
<sequence length="334" mass="37608">MKVLWLRPSTGEHVSLRRERIAAHLSEMGVDVTIRDASGADALGAIKAGLTGDYDVILGNVRIGLYLGYPLARLRRLPFIGDVSDSLADIEQLPGPLFELCRRYEWWVLERSDACFVVESRTYEETTRRGIDPTYVRNAVDYSAFAYPDGDIISETRTILENRDVDMDSPVAMYIGSMVPEYYLTEIVEAASMTPEWEFVFLGQERGVTLSELAADHENVHYLGAFEYDLVPGFLSHASCALCLVDKEQPLKVMEYGAAGLPTLGYDGKLRANFTEDELLFLDPEPDAISRKLSWICEQPDEASAYGEHLQRKAKDHSWNAVAQTYYDQLERLA</sequence>
<dbReference type="SUPFAM" id="SSF53756">
    <property type="entry name" value="UDP-Glycosyltransferase/glycogen phosphorylase"/>
    <property type="match status" value="1"/>
</dbReference>
<feature type="domain" description="Glycosyl transferase family 1" evidence="2">
    <location>
        <begin position="162"/>
        <end position="308"/>
    </location>
</feature>
<dbReference type="Proteomes" id="UP001596445">
    <property type="component" value="Unassembled WGS sequence"/>
</dbReference>
<evidence type="ECO:0000259" key="2">
    <source>
        <dbReference type="Pfam" id="PF00534"/>
    </source>
</evidence>
<dbReference type="AlphaFoldDB" id="A0ABD5W4U8"/>
<dbReference type="GO" id="GO:0016757">
    <property type="term" value="F:glycosyltransferase activity"/>
    <property type="evidence" value="ECO:0007669"/>
    <property type="project" value="UniProtKB-KW"/>
</dbReference>
<comment type="caution">
    <text evidence="3">The sequence shown here is derived from an EMBL/GenBank/DDBJ whole genome shotgun (WGS) entry which is preliminary data.</text>
</comment>
<protein>
    <submittedName>
        <fullName evidence="3">Glycosyltransferase</fullName>
        <ecNumber evidence="3">2.4.-.-</ecNumber>
    </submittedName>
</protein>
<dbReference type="PANTHER" id="PTHR46401">
    <property type="entry name" value="GLYCOSYLTRANSFERASE WBBK-RELATED"/>
    <property type="match status" value="1"/>
</dbReference>
<evidence type="ECO:0000313" key="4">
    <source>
        <dbReference type="Proteomes" id="UP001596445"/>
    </source>
</evidence>
<evidence type="ECO:0000313" key="3">
    <source>
        <dbReference type="EMBL" id="MFC7057727.1"/>
    </source>
</evidence>
<name>A0ABD5W4U8_9EURY</name>
<keyword evidence="3" id="KW-0328">Glycosyltransferase</keyword>
<dbReference type="EC" id="2.4.-.-" evidence="3"/>
<organism evidence="3 4">
    <name type="scientific">Halovenus salina</name>
    <dbReference type="NCBI Taxonomy" id="1510225"/>
    <lineage>
        <taxon>Archaea</taxon>
        <taxon>Methanobacteriati</taxon>
        <taxon>Methanobacteriota</taxon>
        <taxon>Stenosarchaea group</taxon>
        <taxon>Halobacteria</taxon>
        <taxon>Halobacteriales</taxon>
        <taxon>Haloarculaceae</taxon>
        <taxon>Halovenus</taxon>
    </lineage>
</organism>
<dbReference type="RefSeq" id="WP_267163510.1">
    <property type="nucleotide sequence ID" value="NZ_CP112972.1"/>
</dbReference>
<keyword evidence="4" id="KW-1185">Reference proteome</keyword>
<dbReference type="InterPro" id="IPR001296">
    <property type="entry name" value="Glyco_trans_1"/>
</dbReference>
<dbReference type="GeneID" id="76629642"/>
<accession>A0ABD5W4U8</accession>
<evidence type="ECO:0000256" key="1">
    <source>
        <dbReference type="ARBA" id="ARBA00022679"/>
    </source>
</evidence>
<proteinExistence type="predicted"/>
<dbReference type="Pfam" id="PF00534">
    <property type="entry name" value="Glycos_transf_1"/>
    <property type="match status" value="1"/>
</dbReference>
<dbReference type="Gene3D" id="3.40.50.2000">
    <property type="entry name" value="Glycogen Phosphorylase B"/>
    <property type="match status" value="2"/>
</dbReference>
<dbReference type="EMBL" id="JBHSZI010000001">
    <property type="protein sequence ID" value="MFC7057727.1"/>
    <property type="molecule type" value="Genomic_DNA"/>
</dbReference>
<gene>
    <name evidence="3" type="ORF">ACFQQG_05530</name>
</gene>